<keyword evidence="9" id="KW-1185">Reference proteome</keyword>
<evidence type="ECO:0000256" key="2">
    <source>
        <dbReference type="ARBA" id="ARBA00010790"/>
    </source>
</evidence>
<name>A0AAV5GCU0_9BASI</name>
<comment type="caution">
    <text evidence="8">The sequence shown here is derived from an EMBL/GenBank/DDBJ whole genome shotgun (WGS) entry which is preliminary data.</text>
</comment>
<evidence type="ECO:0000256" key="3">
    <source>
        <dbReference type="PIRSR" id="PIRSR000137-1"/>
    </source>
</evidence>
<dbReference type="Gene3D" id="3.50.50.60">
    <property type="entry name" value="FAD/NAD(P)-binding domain"/>
    <property type="match status" value="1"/>
</dbReference>
<dbReference type="SUPFAM" id="SSF54373">
    <property type="entry name" value="FAD-linked reductases, C-terminal domain"/>
    <property type="match status" value="1"/>
</dbReference>
<protein>
    <recommendedName>
        <fullName evidence="10">GMC oxidoreductase</fullName>
    </recommendedName>
</protein>
<comment type="similarity">
    <text evidence="2">Belongs to the GMC oxidoreductase family.</text>
</comment>
<evidence type="ECO:0008006" key="10">
    <source>
        <dbReference type="Google" id="ProtNLM"/>
    </source>
</evidence>
<evidence type="ECO:0000259" key="6">
    <source>
        <dbReference type="Pfam" id="PF00732"/>
    </source>
</evidence>
<feature type="chain" id="PRO_5043752929" description="GMC oxidoreductase" evidence="5">
    <location>
        <begin position="23"/>
        <end position="709"/>
    </location>
</feature>
<sequence length="709" mass="75408">MVARSLAALGVVASAAASLVAANPRDWEIRRRATVTDVNQLADQTFDYLVVGGGTAGLVVASRLSENSSIRVAVLEAGTDGSEVQDEVLAPAMAYFGGIANADSPYDWQYMTEPQPNLNNREVFWPRGKILGGSSAVNGLYMIRQSEIEQDSWASLNADDSIWTWETLYPYLKKSELWTPPSDYHIQEAAMVLNESLHGLDGPVHYSYPGIFYNSTYEWMPTLANLGIDSRDPAGGENWGAFIATSAINPTNWTRSYAANGYLDPINYRDNLVVLTGYQATRILFDGTTATGVEFAASANDTTYTVSASQEVILSTGVIGTPQLLQVSGVGPSDLLGGLGIEVIKELPGVGMHLTDHLSGAITLNTSFPFSGDPITQNDTYREEQLELWRQGDANSLYTSPNDAVAYVNLTTLFGSEDAANAFMDEIAANQSAQVEGYSTDSAIQAGYNASYHAELRDIYPTAVGQAEILLSNTGTYGGYPDSVTVQIQAAIQHPLSRGSVKINSTSTFDKPQIEPGYLTHPADVQILRQAFKYARTISQTAPFSDYVLAELSPGDRVQTDEEWETWIRGVVSTEYHPAGTASMLPESEGGVVDLACRVYGLTGLRVIDTSIIPLSLSAHATAPMYGIAERAYDLLVSTPKAAGGSVQSENATESSETGASGNPGEPSETRTSNAARQSGDAGSGATGLQPAAIGAALAAAVGAVAIFA</sequence>
<reference evidence="8 9" key="1">
    <citation type="submission" date="2021-12" db="EMBL/GenBank/DDBJ databases">
        <title>High titer production of polyol ester of fatty acids by Rhodotorula paludigena BS15 towards product separation-free biomass refinery.</title>
        <authorList>
            <person name="Mano J."/>
            <person name="Ono H."/>
            <person name="Tanaka T."/>
            <person name="Naito K."/>
            <person name="Sushida H."/>
            <person name="Ike M."/>
            <person name="Tokuyasu K."/>
            <person name="Kitaoka M."/>
        </authorList>
    </citation>
    <scope>NUCLEOTIDE SEQUENCE [LARGE SCALE GENOMIC DNA]</scope>
    <source>
        <strain evidence="8 9">BS15</strain>
    </source>
</reference>
<dbReference type="InterPro" id="IPR007867">
    <property type="entry name" value="GMC_OxRtase_C"/>
</dbReference>
<keyword evidence="5" id="KW-0732">Signal</keyword>
<dbReference type="InterPro" id="IPR012132">
    <property type="entry name" value="GMC_OxRdtase"/>
</dbReference>
<evidence type="ECO:0000256" key="4">
    <source>
        <dbReference type="SAM" id="MobiDB-lite"/>
    </source>
</evidence>
<dbReference type="AlphaFoldDB" id="A0AAV5GCU0"/>
<evidence type="ECO:0000259" key="7">
    <source>
        <dbReference type="Pfam" id="PF05199"/>
    </source>
</evidence>
<evidence type="ECO:0000313" key="8">
    <source>
        <dbReference type="EMBL" id="GJN87169.1"/>
    </source>
</evidence>
<feature type="compositionally biased region" description="Polar residues" evidence="4">
    <location>
        <begin position="646"/>
        <end position="661"/>
    </location>
</feature>
<feature type="active site" description="Proton acceptor" evidence="3">
    <location>
        <position position="620"/>
    </location>
</feature>
<dbReference type="InterPro" id="IPR000172">
    <property type="entry name" value="GMC_OxRdtase_N"/>
</dbReference>
<dbReference type="Proteomes" id="UP001342314">
    <property type="component" value="Unassembled WGS sequence"/>
</dbReference>
<feature type="domain" description="Glucose-methanol-choline oxidoreductase N-terminal" evidence="6">
    <location>
        <begin position="46"/>
        <end position="358"/>
    </location>
</feature>
<dbReference type="GO" id="GO:0016614">
    <property type="term" value="F:oxidoreductase activity, acting on CH-OH group of donors"/>
    <property type="evidence" value="ECO:0007669"/>
    <property type="project" value="InterPro"/>
</dbReference>
<dbReference type="EMBL" id="BQKY01000001">
    <property type="protein sequence ID" value="GJN87169.1"/>
    <property type="molecule type" value="Genomic_DNA"/>
</dbReference>
<dbReference type="PANTHER" id="PTHR11552:SF218">
    <property type="entry name" value="GLUCOSE-METHANOL-CHOLINE OXIDOREDUCTASE N-TERMINAL DOMAIN-CONTAINING PROTEIN"/>
    <property type="match status" value="1"/>
</dbReference>
<dbReference type="Gene3D" id="3.30.560.10">
    <property type="entry name" value="Glucose Oxidase, domain 3"/>
    <property type="match status" value="1"/>
</dbReference>
<feature type="region of interest" description="Disordered" evidence="4">
    <location>
        <begin position="643"/>
        <end position="686"/>
    </location>
</feature>
<dbReference type="InterPro" id="IPR036188">
    <property type="entry name" value="FAD/NAD-bd_sf"/>
</dbReference>
<evidence type="ECO:0000256" key="5">
    <source>
        <dbReference type="SAM" id="SignalP"/>
    </source>
</evidence>
<comment type="cofactor">
    <cofactor evidence="1">
        <name>FAD</name>
        <dbReference type="ChEBI" id="CHEBI:57692"/>
    </cofactor>
</comment>
<feature type="signal peptide" evidence="5">
    <location>
        <begin position="1"/>
        <end position="22"/>
    </location>
</feature>
<dbReference type="GO" id="GO:0050660">
    <property type="term" value="F:flavin adenine dinucleotide binding"/>
    <property type="evidence" value="ECO:0007669"/>
    <property type="project" value="InterPro"/>
</dbReference>
<feature type="domain" description="Glucose-methanol-choline oxidoreductase C-terminal" evidence="7">
    <location>
        <begin position="495"/>
        <end position="629"/>
    </location>
</feature>
<evidence type="ECO:0000313" key="9">
    <source>
        <dbReference type="Proteomes" id="UP001342314"/>
    </source>
</evidence>
<dbReference type="Pfam" id="PF05199">
    <property type="entry name" value="GMC_oxred_C"/>
    <property type="match status" value="1"/>
</dbReference>
<dbReference type="PIRSF" id="PIRSF000137">
    <property type="entry name" value="Alcohol_oxidase"/>
    <property type="match status" value="1"/>
</dbReference>
<dbReference type="Pfam" id="PF00732">
    <property type="entry name" value="GMC_oxred_N"/>
    <property type="match status" value="1"/>
</dbReference>
<gene>
    <name evidence="8" type="ORF">Rhopal_000114-T1</name>
</gene>
<proteinExistence type="inferred from homology"/>
<evidence type="ECO:0000256" key="1">
    <source>
        <dbReference type="ARBA" id="ARBA00001974"/>
    </source>
</evidence>
<dbReference type="PANTHER" id="PTHR11552">
    <property type="entry name" value="GLUCOSE-METHANOL-CHOLINE GMC OXIDOREDUCTASE"/>
    <property type="match status" value="1"/>
</dbReference>
<accession>A0AAV5GCU0</accession>
<feature type="active site" description="Proton donor" evidence="3">
    <location>
        <position position="577"/>
    </location>
</feature>
<organism evidence="8 9">
    <name type="scientific">Rhodotorula paludigena</name>
    <dbReference type="NCBI Taxonomy" id="86838"/>
    <lineage>
        <taxon>Eukaryota</taxon>
        <taxon>Fungi</taxon>
        <taxon>Dikarya</taxon>
        <taxon>Basidiomycota</taxon>
        <taxon>Pucciniomycotina</taxon>
        <taxon>Microbotryomycetes</taxon>
        <taxon>Sporidiobolales</taxon>
        <taxon>Sporidiobolaceae</taxon>
        <taxon>Rhodotorula</taxon>
    </lineage>
</organism>
<dbReference type="SUPFAM" id="SSF51905">
    <property type="entry name" value="FAD/NAD(P)-binding domain"/>
    <property type="match status" value="1"/>
</dbReference>